<feature type="transmembrane region" description="Helical" evidence="6">
    <location>
        <begin position="173"/>
        <end position="191"/>
    </location>
</feature>
<evidence type="ECO:0000256" key="6">
    <source>
        <dbReference type="SAM" id="Phobius"/>
    </source>
</evidence>
<feature type="transmembrane region" description="Helical" evidence="6">
    <location>
        <begin position="74"/>
        <end position="93"/>
    </location>
</feature>
<keyword evidence="3 6" id="KW-0812">Transmembrane</keyword>
<comment type="subcellular location">
    <subcellularLocation>
        <location evidence="1">Membrane</location>
        <topology evidence="1">Multi-pass membrane protein</topology>
    </subcellularLocation>
</comment>
<evidence type="ECO:0000256" key="1">
    <source>
        <dbReference type="ARBA" id="ARBA00004141"/>
    </source>
</evidence>
<accession>A0ABT3QFZ7</accession>
<keyword evidence="4 6" id="KW-1133">Transmembrane helix</keyword>
<dbReference type="PANTHER" id="PTHR30238">
    <property type="entry name" value="MEMBRANE BOUND PREDICTED REDOX MODULATOR"/>
    <property type="match status" value="1"/>
</dbReference>
<evidence type="ECO:0000256" key="2">
    <source>
        <dbReference type="ARBA" id="ARBA00007511"/>
    </source>
</evidence>
<dbReference type="Proteomes" id="UP001301152">
    <property type="component" value="Unassembled WGS sequence"/>
</dbReference>
<organism evidence="7 8">
    <name type="scientific">Acetobacter thailandicus</name>
    <dbReference type="NCBI Taxonomy" id="1502842"/>
    <lineage>
        <taxon>Bacteria</taxon>
        <taxon>Pseudomonadati</taxon>
        <taxon>Pseudomonadota</taxon>
        <taxon>Alphaproteobacteria</taxon>
        <taxon>Acetobacterales</taxon>
        <taxon>Acetobacteraceae</taxon>
        <taxon>Acetobacter</taxon>
    </lineage>
</organism>
<evidence type="ECO:0000313" key="7">
    <source>
        <dbReference type="EMBL" id="MCX2564203.1"/>
    </source>
</evidence>
<dbReference type="InterPro" id="IPR005496">
    <property type="entry name" value="Integral_membrane_TerC"/>
</dbReference>
<sequence>MNSLLDGFSFQALIAFCQVILIDITLAGDNAVVIGLVVKSLSPAERKKAIFAGIGIAAVLRIILALVAARLLEIIGLTLAGGILLLWVCWRMYREMCAVQHDDNAEAAAQGSMGKIIFRIFLADLSMSLDNVLAVAGAAARHPYILVAGLVFSVLLMGVAASYVARLLDRYKWLSWVGLLIVLFVALELIYKGSAEVWPHVPFFKS</sequence>
<dbReference type="EMBL" id="JAPIUZ010000004">
    <property type="protein sequence ID" value="MCX2564203.1"/>
    <property type="molecule type" value="Genomic_DNA"/>
</dbReference>
<evidence type="ECO:0000256" key="5">
    <source>
        <dbReference type="ARBA" id="ARBA00023136"/>
    </source>
</evidence>
<dbReference type="Pfam" id="PF03741">
    <property type="entry name" value="TerC"/>
    <property type="match status" value="1"/>
</dbReference>
<name>A0ABT3QFZ7_9PROT</name>
<dbReference type="RefSeq" id="WP_086554050.1">
    <property type="nucleotide sequence ID" value="NZ_JAPIUZ010000004.1"/>
</dbReference>
<feature type="transmembrane region" description="Helical" evidence="6">
    <location>
        <begin position="12"/>
        <end position="37"/>
    </location>
</feature>
<proteinExistence type="inferred from homology"/>
<evidence type="ECO:0000313" key="8">
    <source>
        <dbReference type="Proteomes" id="UP001301152"/>
    </source>
</evidence>
<evidence type="ECO:0000256" key="4">
    <source>
        <dbReference type="ARBA" id="ARBA00022989"/>
    </source>
</evidence>
<reference evidence="7 8" key="1">
    <citation type="submission" date="2022-11" db="EMBL/GenBank/DDBJ databases">
        <title>Genome sequencing of Acetobacter type strain.</title>
        <authorList>
            <person name="Heo J."/>
            <person name="Lee D."/>
            <person name="Han B.-H."/>
            <person name="Hong S.-B."/>
            <person name="Kwon S.-W."/>
        </authorList>
    </citation>
    <scope>NUCLEOTIDE SEQUENCE [LARGE SCALE GENOMIC DNA]</scope>
    <source>
        <strain evidence="7 8">KACC 21253</strain>
    </source>
</reference>
<feature type="transmembrane region" description="Helical" evidence="6">
    <location>
        <begin position="49"/>
        <end position="68"/>
    </location>
</feature>
<feature type="transmembrane region" description="Helical" evidence="6">
    <location>
        <begin position="144"/>
        <end position="166"/>
    </location>
</feature>
<evidence type="ECO:0000256" key="3">
    <source>
        <dbReference type="ARBA" id="ARBA00022692"/>
    </source>
</evidence>
<comment type="caution">
    <text evidence="7">The sequence shown here is derived from an EMBL/GenBank/DDBJ whole genome shotgun (WGS) entry which is preliminary data.</text>
</comment>
<gene>
    <name evidence="7" type="ORF">OQ497_09550</name>
</gene>
<feature type="transmembrane region" description="Helical" evidence="6">
    <location>
        <begin position="116"/>
        <end position="138"/>
    </location>
</feature>
<dbReference type="NCBIfam" id="TIGR03717">
    <property type="entry name" value="R_switched_YjbE"/>
    <property type="match status" value="1"/>
</dbReference>
<keyword evidence="8" id="KW-1185">Reference proteome</keyword>
<keyword evidence="5 6" id="KW-0472">Membrane</keyword>
<comment type="similarity">
    <text evidence="2">Belongs to the TerC family.</text>
</comment>
<dbReference type="InterPro" id="IPR022301">
    <property type="entry name" value="Integral_membrane_YjbE"/>
</dbReference>
<dbReference type="PANTHER" id="PTHR30238:SF4">
    <property type="entry name" value="SLL1022 PROTEIN"/>
    <property type="match status" value="1"/>
</dbReference>
<protein>
    <submittedName>
        <fullName evidence="7">YjbE family putative metal transport protein</fullName>
    </submittedName>
</protein>